<dbReference type="EMBL" id="JADLQX010000018">
    <property type="protein sequence ID" value="MBF6300519.1"/>
    <property type="molecule type" value="Genomic_DNA"/>
</dbReference>
<dbReference type="Gene3D" id="1.10.260.40">
    <property type="entry name" value="lambda repressor-like DNA-binding domains"/>
    <property type="match status" value="1"/>
</dbReference>
<dbReference type="RefSeq" id="WP_195131756.1">
    <property type="nucleotide sequence ID" value="NZ_JADLQX010000018.1"/>
</dbReference>
<dbReference type="Gene3D" id="1.25.40.10">
    <property type="entry name" value="Tetratricopeptide repeat domain"/>
    <property type="match status" value="1"/>
</dbReference>
<comment type="caution">
    <text evidence="3">The sequence shown here is derived from an EMBL/GenBank/DDBJ whole genome shotgun (WGS) entry which is preliminary data.</text>
</comment>
<accession>A0ABS0CV90</accession>
<dbReference type="Proteomes" id="UP000702209">
    <property type="component" value="Unassembled WGS sequence"/>
</dbReference>
<feature type="region of interest" description="Disordered" evidence="1">
    <location>
        <begin position="82"/>
        <end position="143"/>
    </location>
</feature>
<evidence type="ECO:0000313" key="3">
    <source>
        <dbReference type="EMBL" id="MBF6300519.1"/>
    </source>
</evidence>
<dbReference type="Pfam" id="PF01381">
    <property type="entry name" value="HTH_3"/>
    <property type="match status" value="1"/>
</dbReference>
<keyword evidence="4" id="KW-1185">Reference proteome</keyword>
<dbReference type="SUPFAM" id="SSF47413">
    <property type="entry name" value="lambda repressor-like DNA-binding domains"/>
    <property type="match status" value="1"/>
</dbReference>
<feature type="compositionally biased region" description="Polar residues" evidence="1">
    <location>
        <begin position="84"/>
        <end position="93"/>
    </location>
</feature>
<organism evidence="3 4">
    <name type="scientific">Nocardia amamiensis</name>
    <dbReference type="NCBI Taxonomy" id="404578"/>
    <lineage>
        <taxon>Bacteria</taxon>
        <taxon>Bacillati</taxon>
        <taxon>Actinomycetota</taxon>
        <taxon>Actinomycetes</taxon>
        <taxon>Mycobacteriales</taxon>
        <taxon>Nocardiaceae</taxon>
        <taxon>Nocardia</taxon>
    </lineage>
</organism>
<dbReference type="PROSITE" id="PS50943">
    <property type="entry name" value="HTH_CROC1"/>
    <property type="match status" value="1"/>
</dbReference>
<reference evidence="3 4" key="1">
    <citation type="submission" date="2020-10" db="EMBL/GenBank/DDBJ databases">
        <title>Identification of Nocardia species via Next-generation sequencing and recognition of intraspecies genetic diversity.</title>
        <authorList>
            <person name="Li P."/>
            <person name="Li P."/>
            <person name="Lu B."/>
        </authorList>
    </citation>
    <scope>NUCLEOTIDE SEQUENCE [LARGE SCALE GENOMIC DNA]</scope>
    <source>
        <strain evidence="3 4">BJ06-0157</strain>
    </source>
</reference>
<evidence type="ECO:0000256" key="1">
    <source>
        <dbReference type="SAM" id="MobiDB-lite"/>
    </source>
</evidence>
<dbReference type="SUPFAM" id="SSF48452">
    <property type="entry name" value="TPR-like"/>
    <property type="match status" value="1"/>
</dbReference>
<evidence type="ECO:0000259" key="2">
    <source>
        <dbReference type="PROSITE" id="PS50943"/>
    </source>
</evidence>
<name>A0ABS0CV90_9NOCA</name>
<gene>
    <name evidence="3" type="ORF">IU459_23660</name>
</gene>
<evidence type="ECO:0000313" key="4">
    <source>
        <dbReference type="Proteomes" id="UP000702209"/>
    </source>
</evidence>
<proteinExistence type="predicted"/>
<protein>
    <submittedName>
        <fullName evidence="3">Helix-turn-helix domain-containing protein</fullName>
    </submittedName>
</protein>
<dbReference type="InterPro" id="IPR001387">
    <property type="entry name" value="Cro/C1-type_HTH"/>
</dbReference>
<feature type="domain" description="HTH cro/C1-type" evidence="2">
    <location>
        <begin position="14"/>
        <end position="45"/>
    </location>
</feature>
<dbReference type="InterPro" id="IPR011990">
    <property type="entry name" value="TPR-like_helical_dom_sf"/>
</dbReference>
<sequence>MDFEIGWTGQEICALRQALRLSRIEFARKLGVTRRSVVSWETGRTTTVRAASRRLLYDVLDELDNDQRDRFRAALAYTREHTETTLQHSNEQQLAGFHSAPRSDGRMSVSFGESPEADTLNHNPADDPLRVSSRCRTLSSRGGDDAVERKNFLRLMTGSIAGIAMAGPVRSAVQAATDAHVGSADVVRVRKRARTLARQDHEYGGELSAPGAVAQLGMAAALASGTFASDTVRRDYLSALAELADTTGGVCFDAGMHTEAKEAFQFAVECAIDAEDMAMRAKALTGLANLAVHQNRADDALTYAEMALVRSDLLPPRLSAVIHTRHARALGAVGVSRSRECIDAVLRAEDSFAAEDDRTPDWIAYYDRAHLRRDSGRALLYLSVHGGGNFNDAYARLNSAMAEFPTGFSRGKALASANLATLVMVRDDPHHAVVLGQLALESLGDVHSDRVNHAFSQLRGACDQHVDLPDVAGLREYIRTTVPAAR</sequence>
<dbReference type="InterPro" id="IPR010982">
    <property type="entry name" value="Lambda_DNA-bd_dom_sf"/>
</dbReference>
<dbReference type="CDD" id="cd00093">
    <property type="entry name" value="HTH_XRE"/>
    <property type="match status" value="1"/>
</dbReference>